<dbReference type="GO" id="GO:0020037">
    <property type="term" value="F:heme binding"/>
    <property type="evidence" value="ECO:0007669"/>
    <property type="project" value="InterPro"/>
</dbReference>
<evidence type="ECO:0000256" key="9">
    <source>
        <dbReference type="ARBA" id="ARBA00023004"/>
    </source>
</evidence>
<keyword evidence="6 11" id="KW-0479">Metal-binding</keyword>
<proteinExistence type="inferred from homology"/>
<dbReference type="GO" id="GO:0016705">
    <property type="term" value="F:oxidoreductase activity, acting on paired donors, with incorporation or reduction of molecular oxygen"/>
    <property type="evidence" value="ECO:0007669"/>
    <property type="project" value="InterPro"/>
</dbReference>
<evidence type="ECO:0000256" key="13">
    <source>
        <dbReference type="SAM" id="Phobius"/>
    </source>
</evidence>
<dbReference type="InterPro" id="IPR002401">
    <property type="entry name" value="Cyt_P450_E_grp-I"/>
</dbReference>
<comment type="similarity">
    <text evidence="3 12">Belongs to the cytochrome P450 family.</text>
</comment>
<dbReference type="OrthoDB" id="1470350at2759"/>
<dbReference type="PANTHER" id="PTHR47955:SF14">
    <property type="entry name" value="OS01G0543600 PROTEIN"/>
    <property type="match status" value="1"/>
</dbReference>
<keyword evidence="4 11" id="KW-0349">Heme</keyword>
<dbReference type="Proteomes" id="UP000008810">
    <property type="component" value="Chromosome 2"/>
</dbReference>
<dbReference type="ExpressionAtlas" id="A0A0Q3ID95">
    <property type="expression patterns" value="baseline"/>
</dbReference>
<dbReference type="SUPFAM" id="SSF48264">
    <property type="entry name" value="Cytochrome P450"/>
    <property type="match status" value="1"/>
</dbReference>
<dbReference type="PRINTS" id="PR00463">
    <property type="entry name" value="EP450I"/>
</dbReference>
<evidence type="ECO:0000256" key="8">
    <source>
        <dbReference type="ARBA" id="ARBA00023002"/>
    </source>
</evidence>
<sequence>MADLVHYKLLQEMAPRAWFLMLLFPLSLFVLHYMLTTAKTGIRRNKNSNSVPGSPPALPIIGHLHLMGPLPHVSLGSLAGKYGPDMMLLRLGAVKTLVVSSPRAAEAVLRTHDHVFASRPRSVVADTLMYGSCDIAFAPYGEQWRQGRKLFAAHLLSAKKVQSSRGAAADQVRMVMSKIIEATTTGHTVDMSELLYTFVNDMTCRIASRKFFQKEGRSKLLRDLINDSSRLLGGFNVEEYFPAFARAGLLRSAVAKAERVRNRWADLLDKVIDDHMSEDKSTFDQKDGDFVDILLSVQQEYDLTRERMKALLTDVFFAATDTSAHTLDCTMVELIRRPQLLRKLQAEVRSIVPRGREIINETDLSNMTYLKAVIKETLRLHPVAPLLAPHIAMHDCNIDGYMVSAGTRVVVNTWTVGRDSKFWKDPKEYVPERFIDGVHVNFKGNDFQFLPFGAGRRICPGINLAVANMELMVANLMYHFDWELPSGIERKDIDMTEIFGLTVRRKEKLLLTPKLCVYP</sequence>
<accession>A0A0Q3ID95</accession>
<evidence type="ECO:0000313" key="14">
    <source>
        <dbReference type="EMBL" id="KQK03867.1"/>
    </source>
</evidence>
<dbReference type="InterPro" id="IPR001128">
    <property type="entry name" value="Cyt_P450"/>
</dbReference>
<dbReference type="KEGG" id="bdi:100829177"/>
<feature type="binding site" description="axial binding residue" evidence="11">
    <location>
        <position position="459"/>
    </location>
    <ligand>
        <name>heme</name>
        <dbReference type="ChEBI" id="CHEBI:30413"/>
    </ligand>
    <ligandPart>
        <name>Fe</name>
        <dbReference type="ChEBI" id="CHEBI:18248"/>
    </ligandPart>
</feature>
<dbReference type="Pfam" id="PF00067">
    <property type="entry name" value="p450"/>
    <property type="match status" value="1"/>
</dbReference>
<dbReference type="PROSITE" id="PS00086">
    <property type="entry name" value="CYTOCHROME_P450"/>
    <property type="match status" value="1"/>
</dbReference>
<dbReference type="RefSeq" id="XP_003565644.1">
    <property type="nucleotide sequence ID" value="XM_003565596.4"/>
</dbReference>
<dbReference type="CDD" id="cd11072">
    <property type="entry name" value="CYP71-like"/>
    <property type="match status" value="1"/>
</dbReference>
<gene>
    <name evidence="15" type="primary">LOC100829177</name>
    <name evidence="14" type="ORF">BRADI_2g10294v3</name>
</gene>
<keyword evidence="7 13" id="KW-1133">Transmembrane helix</keyword>
<evidence type="ECO:0000256" key="6">
    <source>
        <dbReference type="ARBA" id="ARBA00022723"/>
    </source>
</evidence>
<dbReference type="EnsemblPlants" id="KQK03867">
    <property type="protein sequence ID" value="KQK03867"/>
    <property type="gene ID" value="BRADI_2g10294v3"/>
</dbReference>
<name>A0A0Q3ID95_BRADI</name>
<dbReference type="PANTHER" id="PTHR47955">
    <property type="entry name" value="CYTOCHROME P450 FAMILY 71 PROTEIN"/>
    <property type="match status" value="1"/>
</dbReference>
<protein>
    <recommendedName>
        <fullName evidence="17">Cytochrome P450</fullName>
    </recommendedName>
</protein>
<evidence type="ECO:0000313" key="16">
    <source>
        <dbReference type="Proteomes" id="UP000008810"/>
    </source>
</evidence>
<dbReference type="GO" id="GO:0005506">
    <property type="term" value="F:iron ion binding"/>
    <property type="evidence" value="ECO:0007669"/>
    <property type="project" value="InterPro"/>
</dbReference>
<keyword evidence="9 11" id="KW-0408">Iron</keyword>
<keyword evidence="16" id="KW-1185">Reference proteome</keyword>
<evidence type="ECO:0000256" key="11">
    <source>
        <dbReference type="PIRSR" id="PIRSR602401-1"/>
    </source>
</evidence>
<dbReference type="PRINTS" id="PR00385">
    <property type="entry name" value="P450"/>
</dbReference>
<evidence type="ECO:0000256" key="5">
    <source>
        <dbReference type="ARBA" id="ARBA00022692"/>
    </source>
</evidence>
<dbReference type="FunFam" id="1.10.630.10:FF:000055">
    <property type="entry name" value="Cytochrome P450 71A26"/>
    <property type="match status" value="1"/>
</dbReference>
<keyword evidence="10 12" id="KW-0503">Monooxygenase</keyword>
<evidence type="ECO:0000256" key="3">
    <source>
        <dbReference type="ARBA" id="ARBA00010617"/>
    </source>
</evidence>
<organism evidence="14">
    <name type="scientific">Brachypodium distachyon</name>
    <name type="common">Purple false brome</name>
    <name type="synonym">Trachynia distachya</name>
    <dbReference type="NCBI Taxonomy" id="15368"/>
    <lineage>
        <taxon>Eukaryota</taxon>
        <taxon>Viridiplantae</taxon>
        <taxon>Streptophyta</taxon>
        <taxon>Embryophyta</taxon>
        <taxon>Tracheophyta</taxon>
        <taxon>Spermatophyta</taxon>
        <taxon>Magnoliopsida</taxon>
        <taxon>Liliopsida</taxon>
        <taxon>Poales</taxon>
        <taxon>Poaceae</taxon>
        <taxon>BOP clade</taxon>
        <taxon>Pooideae</taxon>
        <taxon>Stipodae</taxon>
        <taxon>Brachypodieae</taxon>
        <taxon>Brachypodium</taxon>
    </lineage>
</organism>
<dbReference type="GO" id="GO:0004497">
    <property type="term" value="F:monooxygenase activity"/>
    <property type="evidence" value="ECO:0007669"/>
    <property type="project" value="UniProtKB-KW"/>
</dbReference>
<evidence type="ECO:0000256" key="4">
    <source>
        <dbReference type="ARBA" id="ARBA00022617"/>
    </source>
</evidence>
<dbReference type="InterPro" id="IPR036396">
    <property type="entry name" value="Cyt_P450_sf"/>
</dbReference>
<evidence type="ECO:0000256" key="7">
    <source>
        <dbReference type="ARBA" id="ARBA00022989"/>
    </source>
</evidence>
<comment type="pathway">
    <text evidence="2">Secondary metabolite biosynthesis.</text>
</comment>
<evidence type="ECO:0000313" key="15">
    <source>
        <dbReference type="EnsemblPlants" id="KQK03867"/>
    </source>
</evidence>
<keyword evidence="8 12" id="KW-0560">Oxidoreductase</keyword>
<reference evidence="14" key="2">
    <citation type="submission" date="2017-06" db="EMBL/GenBank/DDBJ databases">
        <title>WGS assembly of Brachypodium distachyon.</title>
        <authorList>
            <consortium name="The International Brachypodium Initiative"/>
            <person name="Lucas S."/>
            <person name="Harmon-Smith M."/>
            <person name="Lail K."/>
            <person name="Tice H."/>
            <person name="Grimwood J."/>
            <person name="Bruce D."/>
            <person name="Barry K."/>
            <person name="Shu S."/>
            <person name="Lindquist E."/>
            <person name="Wang M."/>
            <person name="Pitluck S."/>
            <person name="Vogel J.P."/>
            <person name="Garvin D.F."/>
            <person name="Mockler T.C."/>
            <person name="Schmutz J."/>
            <person name="Rokhsar D."/>
            <person name="Bevan M.W."/>
        </authorList>
    </citation>
    <scope>NUCLEOTIDE SEQUENCE</scope>
    <source>
        <strain evidence="14">Bd21</strain>
    </source>
</reference>
<dbReference type="FunCoup" id="A0A0Q3ID95">
    <property type="interactions" value="91"/>
</dbReference>
<evidence type="ECO:0000256" key="10">
    <source>
        <dbReference type="ARBA" id="ARBA00023033"/>
    </source>
</evidence>
<dbReference type="AlphaFoldDB" id="A0A0Q3ID95"/>
<evidence type="ECO:0000256" key="12">
    <source>
        <dbReference type="RuleBase" id="RU000461"/>
    </source>
</evidence>
<evidence type="ECO:0008006" key="17">
    <source>
        <dbReference type="Google" id="ProtNLM"/>
    </source>
</evidence>
<evidence type="ECO:0000256" key="1">
    <source>
        <dbReference type="ARBA" id="ARBA00001971"/>
    </source>
</evidence>
<comment type="cofactor">
    <cofactor evidence="1 11">
        <name>heme</name>
        <dbReference type="ChEBI" id="CHEBI:30413"/>
    </cofactor>
</comment>
<keyword evidence="13" id="KW-0472">Membrane</keyword>
<dbReference type="Gene3D" id="1.10.630.10">
    <property type="entry name" value="Cytochrome P450"/>
    <property type="match status" value="1"/>
</dbReference>
<dbReference type="InterPro" id="IPR017972">
    <property type="entry name" value="Cyt_P450_CS"/>
</dbReference>
<reference evidence="14 15" key="1">
    <citation type="journal article" date="2010" name="Nature">
        <title>Genome sequencing and analysis of the model grass Brachypodium distachyon.</title>
        <authorList>
            <consortium name="International Brachypodium Initiative"/>
        </authorList>
    </citation>
    <scope>NUCLEOTIDE SEQUENCE [LARGE SCALE GENOMIC DNA]</scope>
    <source>
        <strain evidence="14 15">Bd21</strain>
    </source>
</reference>
<dbReference type="GeneID" id="100829177"/>
<reference evidence="15" key="3">
    <citation type="submission" date="2018-08" db="UniProtKB">
        <authorList>
            <consortium name="EnsemblPlants"/>
        </authorList>
    </citation>
    <scope>IDENTIFICATION</scope>
    <source>
        <strain evidence="15">cv. Bd21</strain>
    </source>
</reference>
<keyword evidence="5 13" id="KW-0812">Transmembrane</keyword>
<dbReference type="EMBL" id="CM000881">
    <property type="protein sequence ID" value="KQK03867.1"/>
    <property type="molecule type" value="Genomic_DNA"/>
</dbReference>
<feature type="transmembrane region" description="Helical" evidence="13">
    <location>
        <begin position="17"/>
        <end position="36"/>
    </location>
</feature>
<dbReference type="STRING" id="15368.A0A0Q3ID95"/>
<dbReference type="Gramene" id="KQK03867">
    <property type="protein sequence ID" value="KQK03867"/>
    <property type="gene ID" value="BRADI_2g10294v3"/>
</dbReference>
<evidence type="ECO:0000256" key="2">
    <source>
        <dbReference type="ARBA" id="ARBA00005179"/>
    </source>
</evidence>